<dbReference type="OrthoDB" id="5175824at2759"/>
<dbReference type="Proteomes" id="UP000799536">
    <property type="component" value="Unassembled WGS sequence"/>
</dbReference>
<dbReference type="InterPro" id="IPR037401">
    <property type="entry name" value="SnoaL-like"/>
</dbReference>
<proteinExistence type="predicted"/>
<dbReference type="Pfam" id="PF13577">
    <property type="entry name" value="SnoaL_4"/>
    <property type="match status" value="3"/>
</dbReference>
<feature type="domain" description="SnoaL-like" evidence="2">
    <location>
        <begin position="33"/>
        <end position="159"/>
    </location>
</feature>
<dbReference type="AlphaFoldDB" id="A0A9P4MMW8"/>
<feature type="domain" description="SnoaL-like" evidence="2">
    <location>
        <begin position="221"/>
        <end position="347"/>
    </location>
</feature>
<feature type="domain" description="SnoaL-like" evidence="2">
    <location>
        <begin position="410"/>
        <end position="526"/>
    </location>
</feature>
<evidence type="ECO:0000256" key="1">
    <source>
        <dbReference type="SAM" id="SignalP"/>
    </source>
</evidence>
<evidence type="ECO:0000313" key="3">
    <source>
        <dbReference type="EMBL" id="KAF2198744.1"/>
    </source>
</evidence>
<gene>
    <name evidence="3" type="ORF">GQ43DRAFT_492914</name>
</gene>
<evidence type="ECO:0000313" key="4">
    <source>
        <dbReference type="Proteomes" id="UP000799536"/>
    </source>
</evidence>
<evidence type="ECO:0000259" key="2">
    <source>
        <dbReference type="Pfam" id="PF13577"/>
    </source>
</evidence>
<organism evidence="3 4">
    <name type="scientific">Delitschia confertaspora ATCC 74209</name>
    <dbReference type="NCBI Taxonomy" id="1513339"/>
    <lineage>
        <taxon>Eukaryota</taxon>
        <taxon>Fungi</taxon>
        <taxon>Dikarya</taxon>
        <taxon>Ascomycota</taxon>
        <taxon>Pezizomycotina</taxon>
        <taxon>Dothideomycetes</taxon>
        <taxon>Pleosporomycetidae</taxon>
        <taxon>Pleosporales</taxon>
        <taxon>Delitschiaceae</taxon>
        <taxon>Delitschia</taxon>
    </lineage>
</organism>
<dbReference type="SUPFAM" id="SSF54427">
    <property type="entry name" value="NTF2-like"/>
    <property type="match status" value="3"/>
</dbReference>
<comment type="caution">
    <text evidence="3">The sequence shown here is derived from an EMBL/GenBank/DDBJ whole genome shotgun (WGS) entry which is preliminary data.</text>
</comment>
<protein>
    <recommendedName>
        <fullName evidence="2">SnoaL-like domain-containing protein</fullName>
    </recommendedName>
</protein>
<sequence>MKITKAIIAAFVLTSELSIATPTLNSLARSISRVESIREIKDVQKQFAQLAQFGRFNDMASLFTNNGTLKWGNQTAAGPSAIEHWLRNDAGNMNGIGRGSLNTIVVETPLVSLSVDGRRAKGRWNGLRFMGDGAGKTRIEGGIYENEFVFKDGRWKISLLHYHALYRGDNYTDGWRNVGGSIPIIPYHFMPESAGVPVPEPVEEAEETKATVEELAHRITRLNDEDEVRNLQHAYGFYVDRRMWTDVIDLFSANGTFSSGFGSTHGEAGIREELERQGSEGLKKGVLNDRLIFDTIVQVDPNGREAITRGFEIGMIGDAMIQTASWEFRVFRNHFIKENGLWKFRALEYSQTLVADYKVGWGYGGISSHALIPPAFINITMRSSQKLGPDGTSTNVTDLQRRLRRSAAFDGVENVSAAYGYYADDLQCKPLGVIHATNGHKLTPFTGFYHGPQRITKACEGNYGQNRTAPRSAVSFHWRPQSVVQVSEDGRSANLRARLLQPSTSKDKAGSFNGAIYHDHCTTIDEFYWQSSSWAGGWAVVTPTNKTSNNSESDLAKKFPPDLSLKEAGDRESTFIDSENVVQLQEPSKWTPAGVLLAWMYTVSSKTRLEARGEWVSGTA</sequence>
<feature type="chain" id="PRO_5040176275" description="SnoaL-like domain-containing protein" evidence="1">
    <location>
        <begin position="21"/>
        <end position="620"/>
    </location>
</feature>
<dbReference type="InterPro" id="IPR032710">
    <property type="entry name" value="NTF2-like_dom_sf"/>
</dbReference>
<name>A0A9P4MMW8_9PLEO</name>
<dbReference type="Gene3D" id="3.10.450.50">
    <property type="match status" value="3"/>
</dbReference>
<feature type="signal peptide" evidence="1">
    <location>
        <begin position="1"/>
        <end position="20"/>
    </location>
</feature>
<dbReference type="EMBL" id="ML994121">
    <property type="protein sequence ID" value="KAF2198744.1"/>
    <property type="molecule type" value="Genomic_DNA"/>
</dbReference>
<keyword evidence="1" id="KW-0732">Signal</keyword>
<accession>A0A9P4MMW8</accession>
<keyword evidence="4" id="KW-1185">Reference proteome</keyword>
<reference evidence="3" key="1">
    <citation type="journal article" date="2020" name="Stud. Mycol.">
        <title>101 Dothideomycetes genomes: a test case for predicting lifestyles and emergence of pathogens.</title>
        <authorList>
            <person name="Haridas S."/>
            <person name="Albert R."/>
            <person name="Binder M."/>
            <person name="Bloem J."/>
            <person name="Labutti K."/>
            <person name="Salamov A."/>
            <person name="Andreopoulos B."/>
            <person name="Baker S."/>
            <person name="Barry K."/>
            <person name="Bills G."/>
            <person name="Bluhm B."/>
            <person name="Cannon C."/>
            <person name="Castanera R."/>
            <person name="Culley D."/>
            <person name="Daum C."/>
            <person name="Ezra D."/>
            <person name="Gonzalez J."/>
            <person name="Henrissat B."/>
            <person name="Kuo A."/>
            <person name="Liang C."/>
            <person name="Lipzen A."/>
            <person name="Lutzoni F."/>
            <person name="Magnuson J."/>
            <person name="Mondo S."/>
            <person name="Nolan M."/>
            <person name="Ohm R."/>
            <person name="Pangilinan J."/>
            <person name="Park H.-J."/>
            <person name="Ramirez L."/>
            <person name="Alfaro M."/>
            <person name="Sun H."/>
            <person name="Tritt A."/>
            <person name="Yoshinaga Y."/>
            <person name="Zwiers L.-H."/>
            <person name="Turgeon B."/>
            <person name="Goodwin S."/>
            <person name="Spatafora J."/>
            <person name="Crous P."/>
            <person name="Grigoriev I."/>
        </authorList>
    </citation>
    <scope>NUCLEOTIDE SEQUENCE</scope>
    <source>
        <strain evidence="3">ATCC 74209</strain>
    </source>
</reference>